<keyword evidence="2" id="KW-0418">Kinase</keyword>
<dbReference type="Proteomes" id="UP000000343">
    <property type="component" value="Chromosome"/>
</dbReference>
<dbReference type="SUPFAM" id="SSF55874">
    <property type="entry name" value="ATPase domain of HSP90 chaperone/DNA topoisomerase II/histidine kinase"/>
    <property type="match status" value="1"/>
</dbReference>
<dbReference type="eggNOG" id="COG2172">
    <property type="taxonomic scope" value="Bacteria"/>
</dbReference>
<organism evidence="3">
    <name type="scientific">Granulicella tundricola (strain ATCC BAA-1859 / DSM 23138 / MP5ACTX9)</name>
    <dbReference type="NCBI Taxonomy" id="1198114"/>
    <lineage>
        <taxon>Bacteria</taxon>
        <taxon>Pseudomonadati</taxon>
        <taxon>Acidobacteriota</taxon>
        <taxon>Terriglobia</taxon>
        <taxon>Terriglobales</taxon>
        <taxon>Acidobacteriaceae</taxon>
        <taxon>Granulicella</taxon>
    </lineage>
</organism>
<proteinExistence type="predicted"/>
<dbReference type="STRING" id="1198114.AciX9_3423"/>
<name>E8X3C8_GRATM</name>
<reference evidence="3" key="1">
    <citation type="submission" date="2011-01" db="EMBL/GenBank/DDBJ databases">
        <title>Complete sequence of chromosome of Acidobacterium sp. MP5ACTX9.</title>
        <authorList>
            <consortium name="US DOE Joint Genome Institute"/>
            <person name="Lucas S."/>
            <person name="Copeland A."/>
            <person name="Lapidus A."/>
            <person name="Cheng J.-F."/>
            <person name="Goodwin L."/>
            <person name="Pitluck S."/>
            <person name="Teshima H."/>
            <person name="Detter J.C."/>
            <person name="Han C."/>
            <person name="Tapia R."/>
            <person name="Land M."/>
            <person name="Hauser L."/>
            <person name="Kyrpides N."/>
            <person name="Ivanova N."/>
            <person name="Ovchinnikova G."/>
            <person name="Pagani I."/>
            <person name="Rawat S.R."/>
            <person name="Mannisto M."/>
            <person name="Haggblom M.M."/>
            <person name="Woyke T."/>
        </authorList>
    </citation>
    <scope>NUCLEOTIDE SEQUENCE [LARGE SCALE GENOMIC DNA]</scope>
    <source>
        <strain evidence="3">MP5ACTX9</strain>
    </source>
</reference>
<gene>
    <name evidence="2" type="ordered locus">AciX9_3423</name>
</gene>
<protein>
    <submittedName>
        <fullName evidence="2">Putative anti-sigma regulatory factor, serine/threonine protein kinase</fullName>
    </submittedName>
</protein>
<dbReference type="SMART" id="SM00387">
    <property type="entry name" value="HATPase_c"/>
    <property type="match status" value="1"/>
</dbReference>
<dbReference type="InterPro" id="IPR003594">
    <property type="entry name" value="HATPase_dom"/>
</dbReference>
<feature type="domain" description="Histidine kinase/HSP90-like ATPase" evidence="1">
    <location>
        <begin position="42"/>
        <end position="140"/>
    </location>
</feature>
<evidence type="ECO:0000259" key="1">
    <source>
        <dbReference type="SMART" id="SM00387"/>
    </source>
</evidence>
<dbReference type="EMBL" id="CP002480">
    <property type="protein sequence ID" value="ADW70429.1"/>
    <property type="molecule type" value="Genomic_DNA"/>
</dbReference>
<dbReference type="Gene3D" id="3.30.565.10">
    <property type="entry name" value="Histidine kinase-like ATPase, C-terminal domain"/>
    <property type="match status" value="1"/>
</dbReference>
<evidence type="ECO:0000313" key="2">
    <source>
        <dbReference type="EMBL" id="ADW70429.1"/>
    </source>
</evidence>
<dbReference type="CDD" id="cd16934">
    <property type="entry name" value="HATPase_RsbT-like"/>
    <property type="match status" value="1"/>
</dbReference>
<dbReference type="InterPro" id="IPR036890">
    <property type="entry name" value="HATPase_C_sf"/>
</dbReference>
<dbReference type="Pfam" id="PF02518">
    <property type="entry name" value="HATPase_c"/>
    <property type="match status" value="1"/>
</dbReference>
<dbReference type="RefSeq" id="WP_013581741.1">
    <property type="nucleotide sequence ID" value="NC_015064.1"/>
</dbReference>
<dbReference type="AlphaFoldDB" id="E8X3C8"/>
<dbReference type="KEGG" id="acm:AciX9_3423"/>
<keyword evidence="2" id="KW-0723">Serine/threonine-protein kinase</keyword>
<dbReference type="PaxDb" id="1198114-AciX9_3423"/>
<sequence>MMMDSSRPEVASSLLPIRTPEDIVLVRTAVRKAALGIKFGLVDQTKLVTAASEIARNTLDYGGGGTVAIELLQDPKTGVRLRFEDQGPGIANIDLALTDGWSSGNGMGLGLTGTRRLMDDFDLASKLGEGTTVTITKWSR</sequence>
<dbReference type="GO" id="GO:0004674">
    <property type="term" value="F:protein serine/threonine kinase activity"/>
    <property type="evidence" value="ECO:0007669"/>
    <property type="project" value="UniProtKB-KW"/>
</dbReference>
<accession>E8X3C8</accession>
<dbReference type="HOGENOM" id="CLU_129722_1_0_0"/>
<keyword evidence="2" id="KW-0808">Transferase</keyword>
<keyword evidence="3" id="KW-1185">Reference proteome</keyword>
<evidence type="ECO:0000313" key="3">
    <source>
        <dbReference type="Proteomes" id="UP000000343"/>
    </source>
</evidence>